<feature type="transmembrane region" description="Helical" evidence="1">
    <location>
        <begin position="105"/>
        <end position="126"/>
    </location>
</feature>
<organism evidence="3 4">
    <name type="scientific">Romanomermis culicivorax</name>
    <name type="common">Nematode worm</name>
    <dbReference type="NCBI Taxonomy" id="13658"/>
    <lineage>
        <taxon>Eukaryota</taxon>
        <taxon>Metazoa</taxon>
        <taxon>Ecdysozoa</taxon>
        <taxon>Nematoda</taxon>
        <taxon>Enoplea</taxon>
        <taxon>Dorylaimia</taxon>
        <taxon>Mermithida</taxon>
        <taxon>Mermithoidea</taxon>
        <taxon>Mermithidae</taxon>
        <taxon>Romanomermis</taxon>
    </lineage>
</organism>
<keyword evidence="1" id="KW-0472">Membrane</keyword>
<evidence type="ECO:0000313" key="3">
    <source>
        <dbReference type="Proteomes" id="UP000887565"/>
    </source>
</evidence>
<feature type="chain" id="PRO_5036903513" evidence="2">
    <location>
        <begin position="17"/>
        <end position="134"/>
    </location>
</feature>
<reference evidence="4" key="1">
    <citation type="submission" date="2022-11" db="UniProtKB">
        <authorList>
            <consortium name="WormBaseParasite"/>
        </authorList>
    </citation>
    <scope>IDENTIFICATION</scope>
</reference>
<proteinExistence type="predicted"/>
<keyword evidence="2" id="KW-0732">Signal</keyword>
<keyword evidence="1" id="KW-0812">Transmembrane</keyword>
<protein>
    <submittedName>
        <fullName evidence="4">Uncharacterized protein</fullName>
    </submittedName>
</protein>
<evidence type="ECO:0000256" key="1">
    <source>
        <dbReference type="SAM" id="Phobius"/>
    </source>
</evidence>
<feature type="signal peptide" evidence="2">
    <location>
        <begin position="1"/>
        <end position="16"/>
    </location>
</feature>
<dbReference type="Proteomes" id="UP000887565">
    <property type="component" value="Unplaced"/>
</dbReference>
<accession>A0A915L7W4</accession>
<sequence>MFQFFALGLVVSNVFGECITKWCKVVSLQGLSSAALGRSLAKKDDSKRGVAVSSSFFKRTISLDKVSFSLIVNSKRDFESCISSDHFLFSESINCFNSSKEASNFWFSALLISCAFLAALTSISLASSINFDNL</sequence>
<evidence type="ECO:0000313" key="4">
    <source>
        <dbReference type="WBParaSite" id="nRc.2.0.1.t47205-RA"/>
    </source>
</evidence>
<name>A0A915L7W4_ROMCU</name>
<evidence type="ECO:0000256" key="2">
    <source>
        <dbReference type="SAM" id="SignalP"/>
    </source>
</evidence>
<keyword evidence="3" id="KW-1185">Reference proteome</keyword>
<dbReference type="AlphaFoldDB" id="A0A915L7W4"/>
<dbReference type="WBParaSite" id="nRc.2.0.1.t47205-RA">
    <property type="protein sequence ID" value="nRc.2.0.1.t47205-RA"/>
    <property type="gene ID" value="nRc.2.0.1.g47205"/>
</dbReference>
<keyword evidence="1" id="KW-1133">Transmembrane helix</keyword>